<dbReference type="GO" id="GO:0022857">
    <property type="term" value="F:transmembrane transporter activity"/>
    <property type="evidence" value="ECO:0007669"/>
    <property type="project" value="InterPro"/>
</dbReference>
<comment type="caution">
    <text evidence="7">The sequence shown here is derived from an EMBL/GenBank/DDBJ whole genome shotgun (WGS) entry which is preliminary data.</text>
</comment>
<dbReference type="SUPFAM" id="SSF103473">
    <property type="entry name" value="MFS general substrate transporter"/>
    <property type="match status" value="1"/>
</dbReference>
<dbReference type="Gene3D" id="1.20.1250.20">
    <property type="entry name" value="MFS general substrate transporter like domains"/>
    <property type="match status" value="1"/>
</dbReference>
<proteinExistence type="predicted"/>
<protein>
    <submittedName>
        <fullName evidence="7">MFS family permease</fullName>
    </submittedName>
</protein>
<dbReference type="GO" id="GO:0005886">
    <property type="term" value="C:plasma membrane"/>
    <property type="evidence" value="ECO:0007669"/>
    <property type="project" value="UniProtKB-SubCell"/>
</dbReference>
<comment type="subcellular location">
    <subcellularLocation>
        <location evidence="1">Cell membrane</location>
        <topology evidence="1">Multi-pass membrane protein</topology>
    </subcellularLocation>
</comment>
<evidence type="ECO:0000256" key="5">
    <source>
        <dbReference type="ARBA" id="ARBA00023136"/>
    </source>
</evidence>
<gene>
    <name evidence="7" type="ORF">F4554_006217</name>
</gene>
<dbReference type="Proteomes" id="UP000579605">
    <property type="component" value="Unassembled WGS sequence"/>
</dbReference>
<dbReference type="EMBL" id="JACBZH010000001">
    <property type="protein sequence ID" value="NYH93579.1"/>
    <property type="molecule type" value="Genomic_DNA"/>
</dbReference>
<keyword evidence="8" id="KW-1185">Reference proteome</keyword>
<feature type="transmembrane region" description="Helical" evidence="6">
    <location>
        <begin position="14"/>
        <end position="37"/>
    </location>
</feature>
<evidence type="ECO:0000313" key="7">
    <source>
        <dbReference type="EMBL" id="NYH93579.1"/>
    </source>
</evidence>
<organism evidence="7 8">
    <name type="scientific">Actinopolymorpha rutila</name>
    <dbReference type="NCBI Taxonomy" id="446787"/>
    <lineage>
        <taxon>Bacteria</taxon>
        <taxon>Bacillati</taxon>
        <taxon>Actinomycetota</taxon>
        <taxon>Actinomycetes</taxon>
        <taxon>Propionibacteriales</taxon>
        <taxon>Actinopolymorphaceae</taxon>
        <taxon>Actinopolymorpha</taxon>
    </lineage>
</organism>
<dbReference type="Pfam" id="PF07690">
    <property type="entry name" value="MFS_1"/>
    <property type="match status" value="1"/>
</dbReference>
<feature type="transmembrane region" description="Helical" evidence="6">
    <location>
        <begin position="43"/>
        <end position="68"/>
    </location>
</feature>
<name>A0A852ZW92_9ACTN</name>
<keyword evidence="5 6" id="KW-0472">Membrane</keyword>
<feature type="transmembrane region" description="Helical" evidence="6">
    <location>
        <begin position="106"/>
        <end position="125"/>
    </location>
</feature>
<evidence type="ECO:0000256" key="6">
    <source>
        <dbReference type="SAM" id="Phobius"/>
    </source>
</evidence>
<dbReference type="RefSeq" id="WP_179791086.1">
    <property type="nucleotide sequence ID" value="NZ_BAAARR010000012.1"/>
</dbReference>
<evidence type="ECO:0000313" key="8">
    <source>
        <dbReference type="Proteomes" id="UP000579605"/>
    </source>
</evidence>
<reference evidence="7 8" key="1">
    <citation type="submission" date="2020-07" db="EMBL/GenBank/DDBJ databases">
        <title>Sequencing the genomes of 1000 actinobacteria strains.</title>
        <authorList>
            <person name="Klenk H.-P."/>
        </authorList>
    </citation>
    <scope>NUCLEOTIDE SEQUENCE [LARGE SCALE GENOMIC DNA]</scope>
    <source>
        <strain evidence="7 8">DSM 18448</strain>
    </source>
</reference>
<accession>A0A852ZW92</accession>
<evidence type="ECO:0000256" key="4">
    <source>
        <dbReference type="ARBA" id="ARBA00022989"/>
    </source>
</evidence>
<dbReference type="PANTHER" id="PTHR23513">
    <property type="entry name" value="INTEGRAL MEMBRANE EFFLUX PROTEIN-RELATED"/>
    <property type="match status" value="1"/>
</dbReference>
<sequence>MVGSLIAPWLQPRFSAPVLIIAMSWLGTALFTITAILPGTYVLAVPLVLAMLISPSVNATMFAYRIAITPDVMQGRAQSTTGMIAMALNPIGPLLGGLLIELWGGQWAFAGPAVIVAAAAGIATAGRGVRKMRPLDQGV</sequence>
<evidence type="ECO:0000256" key="3">
    <source>
        <dbReference type="ARBA" id="ARBA00022692"/>
    </source>
</evidence>
<dbReference type="AlphaFoldDB" id="A0A852ZW92"/>
<keyword evidence="3 6" id="KW-0812">Transmembrane</keyword>
<dbReference type="PANTHER" id="PTHR23513:SF11">
    <property type="entry name" value="STAPHYLOFERRIN A TRANSPORTER"/>
    <property type="match status" value="1"/>
</dbReference>
<dbReference type="InterPro" id="IPR036259">
    <property type="entry name" value="MFS_trans_sf"/>
</dbReference>
<evidence type="ECO:0000256" key="2">
    <source>
        <dbReference type="ARBA" id="ARBA00022475"/>
    </source>
</evidence>
<keyword evidence="2" id="KW-1003">Cell membrane</keyword>
<dbReference type="InterPro" id="IPR011701">
    <property type="entry name" value="MFS"/>
</dbReference>
<evidence type="ECO:0000256" key="1">
    <source>
        <dbReference type="ARBA" id="ARBA00004651"/>
    </source>
</evidence>
<keyword evidence="4 6" id="KW-1133">Transmembrane helix</keyword>